<gene>
    <name evidence="2" type="ORF">H8730_02425</name>
</gene>
<dbReference type="InterPro" id="IPR029044">
    <property type="entry name" value="Nucleotide-diphossugar_trans"/>
</dbReference>
<accession>A0A926HW70</accession>
<name>A0A926HW70_9FIRM</name>
<sequence length="246" mass="28908">MKILILTVAGLSTRFSESIGEPCLKCIFYRNSIKESLLYRMLHQKEAFDKYVIVGGYMFEQLKTTLENDFTEIQDKIILIKNDRYSDFGSGYSLFLGLQAVMDLDFQEIVFAEGDLYVDSDSFQEVCHAVNNVITYNREPILANKAVAFYYDSEYRIHYIYDTQHSALRIQEPFIGIFNSGQIWKFVQRDRIRDIVETLTEAEYKKTNLVVIQKYFGSLDREQYDMVELKEWINCNTIIDFDKIPL</sequence>
<dbReference type="Pfam" id="PF20202">
    <property type="entry name" value="DUF6564"/>
    <property type="match status" value="1"/>
</dbReference>
<organism evidence="2 3">
    <name type="scientific">Bianquea renquensis</name>
    <dbReference type="NCBI Taxonomy" id="2763661"/>
    <lineage>
        <taxon>Bacteria</taxon>
        <taxon>Bacillati</taxon>
        <taxon>Bacillota</taxon>
        <taxon>Clostridia</taxon>
        <taxon>Eubacteriales</taxon>
        <taxon>Bianqueaceae</taxon>
        <taxon>Bianquea</taxon>
    </lineage>
</organism>
<keyword evidence="3" id="KW-1185">Reference proteome</keyword>
<dbReference type="InterPro" id="IPR046694">
    <property type="entry name" value="DUF6564"/>
</dbReference>
<proteinExistence type="predicted"/>
<protein>
    <submittedName>
        <fullName evidence="2">LicC domain protein</fullName>
    </submittedName>
</protein>
<comment type="caution">
    <text evidence="2">The sequence shown here is derived from an EMBL/GenBank/DDBJ whole genome shotgun (WGS) entry which is preliminary data.</text>
</comment>
<dbReference type="SUPFAM" id="SSF53448">
    <property type="entry name" value="Nucleotide-diphospho-sugar transferases"/>
    <property type="match status" value="1"/>
</dbReference>
<dbReference type="Gene3D" id="3.90.550.10">
    <property type="entry name" value="Spore Coat Polysaccharide Biosynthesis Protein SpsA, Chain A"/>
    <property type="match status" value="1"/>
</dbReference>
<evidence type="ECO:0000313" key="2">
    <source>
        <dbReference type="EMBL" id="MBC8542402.1"/>
    </source>
</evidence>
<dbReference type="EMBL" id="JACRSQ010000002">
    <property type="protein sequence ID" value="MBC8542402.1"/>
    <property type="molecule type" value="Genomic_DNA"/>
</dbReference>
<reference evidence="2" key="1">
    <citation type="submission" date="2020-08" db="EMBL/GenBank/DDBJ databases">
        <title>Genome public.</title>
        <authorList>
            <person name="Liu C."/>
            <person name="Sun Q."/>
        </authorList>
    </citation>
    <scope>NUCLEOTIDE SEQUENCE</scope>
    <source>
        <strain evidence="2">NSJ-32</strain>
    </source>
</reference>
<evidence type="ECO:0000259" key="1">
    <source>
        <dbReference type="Pfam" id="PF20202"/>
    </source>
</evidence>
<dbReference type="AlphaFoldDB" id="A0A926HW70"/>
<evidence type="ECO:0000313" key="3">
    <source>
        <dbReference type="Proteomes" id="UP000657006"/>
    </source>
</evidence>
<dbReference type="Proteomes" id="UP000657006">
    <property type="component" value="Unassembled WGS sequence"/>
</dbReference>
<feature type="domain" description="DUF6564" evidence="1">
    <location>
        <begin position="22"/>
        <end position="244"/>
    </location>
</feature>
<dbReference type="RefSeq" id="WP_249289276.1">
    <property type="nucleotide sequence ID" value="NZ_JACRSQ010000002.1"/>
</dbReference>